<name>W6SK75_9CLOT</name>
<evidence type="ECO:0000256" key="3">
    <source>
        <dbReference type="ARBA" id="ARBA00022475"/>
    </source>
</evidence>
<dbReference type="InterPro" id="IPR050638">
    <property type="entry name" value="AA-Vitamin_Transporters"/>
</dbReference>
<dbReference type="InterPro" id="IPR000620">
    <property type="entry name" value="EamA_dom"/>
</dbReference>
<protein>
    <submittedName>
        <fullName evidence="9">Exported membrane protein</fullName>
    </submittedName>
</protein>
<dbReference type="GO" id="GO:0005886">
    <property type="term" value="C:plasma membrane"/>
    <property type="evidence" value="ECO:0007669"/>
    <property type="project" value="UniProtKB-SubCell"/>
</dbReference>
<dbReference type="PANTHER" id="PTHR32322:SF18">
    <property type="entry name" value="S-ADENOSYLMETHIONINE_S-ADENOSYLHOMOCYSTEINE TRANSPORTER"/>
    <property type="match status" value="1"/>
</dbReference>
<feature type="transmembrane region" description="Helical" evidence="7">
    <location>
        <begin position="82"/>
        <end position="104"/>
    </location>
</feature>
<dbReference type="eggNOG" id="COG0697">
    <property type="taxonomic scope" value="Bacteria"/>
</dbReference>
<evidence type="ECO:0000256" key="1">
    <source>
        <dbReference type="ARBA" id="ARBA00004651"/>
    </source>
</evidence>
<feature type="transmembrane region" description="Helical" evidence="7">
    <location>
        <begin position="231"/>
        <end position="251"/>
    </location>
</feature>
<comment type="subcellular location">
    <subcellularLocation>
        <location evidence="1">Cell membrane</location>
        <topology evidence="1">Multi-pass membrane protein</topology>
    </subcellularLocation>
</comment>
<accession>W6SK75</accession>
<dbReference type="HOGENOM" id="CLU_033863_8_1_9"/>
<dbReference type="AlphaFoldDB" id="W6SK75"/>
<feature type="transmembrane region" description="Helical" evidence="7">
    <location>
        <begin position="110"/>
        <end position="129"/>
    </location>
</feature>
<organism evidence="9 10">
    <name type="scientific">Clostridium bornimense</name>
    <dbReference type="NCBI Taxonomy" id="1216932"/>
    <lineage>
        <taxon>Bacteria</taxon>
        <taxon>Bacillati</taxon>
        <taxon>Bacillota</taxon>
        <taxon>Clostridia</taxon>
        <taxon>Eubacteriales</taxon>
        <taxon>Clostridiaceae</taxon>
        <taxon>Clostridium</taxon>
    </lineage>
</organism>
<dbReference type="PATRIC" id="fig|1216932.3.peg.3064"/>
<keyword evidence="4 7" id="KW-0812">Transmembrane</keyword>
<dbReference type="KEGG" id="clt:CM240_3098"/>
<evidence type="ECO:0000256" key="6">
    <source>
        <dbReference type="ARBA" id="ARBA00023136"/>
    </source>
</evidence>
<feature type="transmembrane region" description="Helical" evidence="7">
    <location>
        <begin position="258"/>
        <end position="280"/>
    </location>
</feature>
<feature type="transmembrane region" description="Helical" evidence="7">
    <location>
        <begin position="49"/>
        <end position="70"/>
    </location>
</feature>
<dbReference type="RefSeq" id="WP_044040354.1">
    <property type="nucleotide sequence ID" value="NZ_HG917869.1"/>
</dbReference>
<keyword evidence="3" id="KW-1003">Cell membrane</keyword>
<dbReference type="STRING" id="1216932.CM240_3098"/>
<dbReference type="OrthoDB" id="3190463at2"/>
<dbReference type="InterPro" id="IPR037185">
    <property type="entry name" value="EmrE-like"/>
</dbReference>
<reference evidence="9 10" key="1">
    <citation type="submission" date="2013-11" db="EMBL/GenBank/DDBJ databases">
        <title>Complete genome sequence of Clostridum sp. M2/40.</title>
        <authorList>
            <person name="Wibberg D."/>
            <person name="Puehler A."/>
            <person name="Schlueter A."/>
        </authorList>
    </citation>
    <scope>NUCLEOTIDE SEQUENCE [LARGE SCALE GENOMIC DNA]</scope>
    <source>
        <strain evidence="10">M2/40</strain>
    </source>
</reference>
<proteinExistence type="inferred from homology"/>
<evidence type="ECO:0000256" key="7">
    <source>
        <dbReference type="SAM" id="Phobius"/>
    </source>
</evidence>
<evidence type="ECO:0000256" key="2">
    <source>
        <dbReference type="ARBA" id="ARBA00007362"/>
    </source>
</evidence>
<evidence type="ECO:0000256" key="4">
    <source>
        <dbReference type="ARBA" id="ARBA00022692"/>
    </source>
</evidence>
<dbReference type="SUPFAM" id="SSF103481">
    <property type="entry name" value="Multidrug resistance efflux transporter EmrE"/>
    <property type="match status" value="2"/>
</dbReference>
<evidence type="ECO:0000313" key="9">
    <source>
        <dbReference type="EMBL" id="CDM70215.1"/>
    </source>
</evidence>
<dbReference type="Proteomes" id="UP000019426">
    <property type="component" value="Chromosome M2/40_rep2"/>
</dbReference>
<feature type="transmembrane region" description="Helical" evidence="7">
    <location>
        <begin position="141"/>
        <end position="160"/>
    </location>
</feature>
<evidence type="ECO:0000313" key="10">
    <source>
        <dbReference type="Proteomes" id="UP000019426"/>
    </source>
</evidence>
<dbReference type="EMBL" id="HG917869">
    <property type="protein sequence ID" value="CDM70215.1"/>
    <property type="molecule type" value="Genomic_DNA"/>
</dbReference>
<keyword evidence="6 7" id="KW-0472">Membrane</keyword>
<evidence type="ECO:0000256" key="5">
    <source>
        <dbReference type="ARBA" id="ARBA00022989"/>
    </source>
</evidence>
<evidence type="ECO:0000259" key="8">
    <source>
        <dbReference type="Pfam" id="PF00892"/>
    </source>
</evidence>
<feature type="transmembrane region" description="Helical" evidence="7">
    <location>
        <begin position="172"/>
        <end position="188"/>
    </location>
</feature>
<keyword evidence="5 7" id="KW-1133">Transmembrane helix</keyword>
<keyword evidence="10" id="KW-1185">Reference proteome</keyword>
<feature type="transmembrane region" description="Helical" evidence="7">
    <location>
        <begin position="195"/>
        <end position="219"/>
    </location>
</feature>
<feature type="domain" description="EamA" evidence="8">
    <location>
        <begin position="169"/>
        <end position="302"/>
    </location>
</feature>
<comment type="similarity">
    <text evidence="2">Belongs to the EamA transporter family.</text>
</comment>
<feature type="domain" description="EamA" evidence="8">
    <location>
        <begin position="13"/>
        <end position="155"/>
    </location>
</feature>
<sequence length="307" mass="33708">MDTKSIYTNRKNIVLLATLCCFLWGSAYPCIKIGYKLFNIPTDDITSKFVFAGVRFFLAGLIVLAISLVLKKNIFSFNKKEMLEITFLGLGQTSLQYIFFYVGMTFTTGITGSIITGSGTFFSIILAHFIYKNDKINRNKVVGCIVGFAGVVLANLNNGSLLKSSFSFKGEGLIMLAALSLSIFSIYGKKITQKLDAFIVTGYQLSIGGLALIILGYGLGGKLVGFNIKSTLLLIYMALLSSVAFSIWTILLKYNKVAFISMFNFLVPVFGAILSAIFLGENIFDVNLLLSLILVCIGIFTVYKQHN</sequence>
<dbReference type="PANTHER" id="PTHR32322">
    <property type="entry name" value="INNER MEMBRANE TRANSPORTER"/>
    <property type="match status" value="1"/>
</dbReference>
<dbReference type="Pfam" id="PF00892">
    <property type="entry name" value="EamA"/>
    <property type="match status" value="2"/>
</dbReference>
<gene>
    <name evidence="9" type="ORF">CM240_3098</name>
</gene>
<feature type="transmembrane region" description="Helical" evidence="7">
    <location>
        <begin position="286"/>
        <end position="303"/>
    </location>
</feature>